<keyword evidence="3" id="KW-0436">Ligase</keyword>
<dbReference type="InterPro" id="IPR050237">
    <property type="entry name" value="ATP-dep_AMP-bd_enzyme"/>
</dbReference>
<feature type="domain" description="AMP-binding enzyme C-terminal" evidence="2">
    <location>
        <begin position="422"/>
        <end position="500"/>
    </location>
</feature>
<dbReference type="PANTHER" id="PTHR43767:SF1">
    <property type="entry name" value="NONRIBOSOMAL PEPTIDE SYNTHASE PES1 (EUROFUNG)-RELATED"/>
    <property type="match status" value="1"/>
</dbReference>
<sequence>MPALHDWALTQPDKVAVHMADGSGSLTYRELDERANRAAQWLLSLGLQSGATVGLLLENHLRTFEIWWGARRAGLYYVPLSTHLKGEEIAYILRDCQASALLASTATASLAAEAVQAFSPGELPHRYLLDGEVPGLASYLNALEAFPSPGVLPERAMGREFMYSSGTTGFPKGIRRALAPFERRRDLPLLEQRLRAIFRFDEETVYLSTSPLYHALGRFNIRTIECGGTCVIMGKFDALSALDAIERYRVTHSHWVPTMLVRMLALPSEVRQARDVSSMRCAIHATAPCPVHVKRAMIEWWGPVIEEYYGGSENVGVTHINASQWLAHPGSVGRPICGTVHIVSEDNPEVEIPAGEIGMVYFDGGVAFEYHNDQGKTRQAFNGRGWGTYGDLGSLDAAGFLYLSDRRTDLIISGGVNIYPREIENVLDTHPSVAESAVIGVPNEEYGQEVKAVVQLKEGVPPTPELAEELMTRCLGKLSRLKCPRSVDFTQELPRNENGKLLKRVLREAYLDQVRAPV</sequence>
<accession>A0ABV2QCE5</accession>
<reference evidence="3 4" key="1">
    <citation type="submission" date="2024-06" db="EMBL/GenBank/DDBJ databases">
        <title>Sorghum-associated microbial communities from plants grown in Nebraska, USA.</title>
        <authorList>
            <person name="Schachtman D."/>
        </authorList>
    </citation>
    <scope>NUCLEOTIDE SEQUENCE [LARGE SCALE GENOMIC DNA]</scope>
    <source>
        <strain evidence="3 4">2709</strain>
    </source>
</reference>
<comment type="caution">
    <text evidence="3">The sequence shown here is derived from an EMBL/GenBank/DDBJ whole genome shotgun (WGS) entry which is preliminary data.</text>
</comment>
<dbReference type="PANTHER" id="PTHR43767">
    <property type="entry name" value="LONG-CHAIN-FATTY-ACID--COA LIGASE"/>
    <property type="match status" value="1"/>
</dbReference>
<evidence type="ECO:0000313" key="4">
    <source>
        <dbReference type="Proteomes" id="UP001549320"/>
    </source>
</evidence>
<dbReference type="InterPro" id="IPR045851">
    <property type="entry name" value="AMP-bd_C_sf"/>
</dbReference>
<dbReference type="InterPro" id="IPR000873">
    <property type="entry name" value="AMP-dep_synth/lig_dom"/>
</dbReference>
<dbReference type="Pfam" id="PF00501">
    <property type="entry name" value="AMP-binding"/>
    <property type="match status" value="1"/>
</dbReference>
<dbReference type="InterPro" id="IPR025110">
    <property type="entry name" value="AMP-bd_C"/>
</dbReference>
<gene>
    <name evidence="3" type="ORF">ABIE13_003703</name>
</gene>
<dbReference type="Gene3D" id="3.40.50.12780">
    <property type="entry name" value="N-terminal domain of ligase-like"/>
    <property type="match status" value="1"/>
</dbReference>
<feature type="domain" description="AMP-dependent synthetase/ligase" evidence="1">
    <location>
        <begin position="5"/>
        <end position="364"/>
    </location>
</feature>
<evidence type="ECO:0000259" key="1">
    <source>
        <dbReference type="Pfam" id="PF00501"/>
    </source>
</evidence>
<keyword evidence="4" id="KW-1185">Reference proteome</keyword>
<dbReference type="Proteomes" id="UP001549320">
    <property type="component" value="Unassembled WGS sequence"/>
</dbReference>
<organism evidence="3 4">
    <name type="scientific">Ottowia thiooxydans</name>
    <dbReference type="NCBI Taxonomy" id="219182"/>
    <lineage>
        <taxon>Bacteria</taxon>
        <taxon>Pseudomonadati</taxon>
        <taxon>Pseudomonadota</taxon>
        <taxon>Betaproteobacteria</taxon>
        <taxon>Burkholderiales</taxon>
        <taxon>Comamonadaceae</taxon>
        <taxon>Ottowia</taxon>
    </lineage>
</organism>
<dbReference type="Gene3D" id="3.30.300.30">
    <property type="match status" value="1"/>
</dbReference>
<proteinExistence type="predicted"/>
<evidence type="ECO:0000313" key="3">
    <source>
        <dbReference type="EMBL" id="MET4578587.1"/>
    </source>
</evidence>
<dbReference type="EC" id="6.2.1.3" evidence="3"/>
<dbReference type="SUPFAM" id="SSF56801">
    <property type="entry name" value="Acetyl-CoA synthetase-like"/>
    <property type="match status" value="1"/>
</dbReference>
<dbReference type="RefSeq" id="WP_354445956.1">
    <property type="nucleotide sequence ID" value="NZ_JBEPSH010000007.1"/>
</dbReference>
<protein>
    <submittedName>
        <fullName evidence="3">Long-chain acyl-CoA synthetase</fullName>
        <ecNumber evidence="3">6.2.1.3</ecNumber>
    </submittedName>
</protein>
<dbReference type="Pfam" id="PF13193">
    <property type="entry name" value="AMP-binding_C"/>
    <property type="match status" value="1"/>
</dbReference>
<name>A0ABV2QCE5_9BURK</name>
<dbReference type="EMBL" id="JBEPSH010000007">
    <property type="protein sequence ID" value="MET4578587.1"/>
    <property type="molecule type" value="Genomic_DNA"/>
</dbReference>
<dbReference type="GO" id="GO:0004467">
    <property type="term" value="F:long-chain fatty acid-CoA ligase activity"/>
    <property type="evidence" value="ECO:0007669"/>
    <property type="project" value="UniProtKB-EC"/>
</dbReference>
<evidence type="ECO:0000259" key="2">
    <source>
        <dbReference type="Pfam" id="PF13193"/>
    </source>
</evidence>
<dbReference type="InterPro" id="IPR042099">
    <property type="entry name" value="ANL_N_sf"/>
</dbReference>